<protein>
    <submittedName>
        <fullName evidence="1">Uncharacterized protein</fullName>
    </submittedName>
</protein>
<accession>A0A382Z2D6</accession>
<sequence length="135" mass="14955">MLPLFVSFFWGEMAGLLICRIMLFLCLLPSIFGCADQAVKTPPSESPKPAHRLLQITDQPTSSKDWSMFMANLQFSGHSVDASLKPPLSLCWKFKTGGQILASPIVVNGTVYVGSSDGILYALDAKIWKVKWTFR</sequence>
<dbReference type="Gene3D" id="2.40.128.630">
    <property type="match status" value="1"/>
</dbReference>
<proteinExistence type="predicted"/>
<dbReference type="SUPFAM" id="SSF50998">
    <property type="entry name" value="Quinoprotein alcohol dehydrogenase-like"/>
    <property type="match status" value="1"/>
</dbReference>
<gene>
    <name evidence="1" type="ORF">METZ01_LOCUS442561</name>
</gene>
<dbReference type="InterPro" id="IPR018391">
    <property type="entry name" value="PQQ_b-propeller_rpt"/>
</dbReference>
<organism evidence="1">
    <name type="scientific">marine metagenome</name>
    <dbReference type="NCBI Taxonomy" id="408172"/>
    <lineage>
        <taxon>unclassified sequences</taxon>
        <taxon>metagenomes</taxon>
        <taxon>ecological metagenomes</taxon>
    </lineage>
</organism>
<name>A0A382Z2D6_9ZZZZ</name>
<reference evidence="1" key="1">
    <citation type="submission" date="2018-05" db="EMBL/GenBank/DDBJ databases">
        <authorList>
            <person name="Lanie J.A."/>
            <person name="Ng W.-L."/>
            <person name="Kazmierczak K.M."/>
            <person name="Andrzejewski T.M."/>
            <person name="Davidsen T.M."/>
            <person name="Wayne K.J."/>
            <person name="Tettelin H."/>
            <person name="Glass J.I."/>
            <person name="Rusch D."/>
            <person name="Podicherti R."/>
            <person name="Tsui H.-C.T."/>
            <person name="Winkler M.E."/>
        </authorList>
    </citation>
    <scope>NUCLEOTIDE SEQUENCE</scope>
</reference>
<evidence type="ECO:0000313" key="1">
    <source>
        <dbReference type="EMBL" id="SVD89707.1"/>
    </source>
</evidence>
<dbReference type="AlphaFoldDB" id="A0A382Z2D6"/>
<dbReference type="EMBL" id="UINC01180487">
    <property type="protein sequence ID" value="SVD89707.1"/>
    <property type="molecule type" value="Genomic_DNA"/>
</dbReference>
<dbReference type="InterPro" id="IPR011047">
    <property type="entry name" value="Quinoprotein_ADH-like_sf"/>
</dbReference>
<dbReference type="SMART" id="SM00564">
    <property type="entry name" value="PQQ"/>
    <property type="match status" value="1"/>
</dbReference>
<feature type="non-terminal residue" evidence="1">
    <location>
        <position position="135"/>
    </location>
</feature>